<dbReference type="EMBL" id="LVEA01000001">
    <property type="protein sequence ID" value="KYL05207.1"/>
    <property type="molecule type" value="Genomic_DNA"/>
</dbReference>
<comment type="caution">
    <text evidence="1">The sequence shown here is derived from an EMBL/GenBank/DDBJ whole genome shotgun (WGS) entry which is preliminary data.</text>
</comment>
<accession>A0A162J663</accession>
<reference evidence="1 2" key="1">
    <citation type="submission" date="2016-03" db="EMBL/GenBank/DDBJ databases">
        <title>Comparative genomics of human isolates of Fusobacterium necrophorum.</title>
        <authorList>
            <person name="Jensen A."/>
            <person name="Bank S."/>
            <person name="Andersen P.S."/>
            <person name="Kristensen L.H."/>
            <person name="Prag J."/>
        </authorList>
    </citation>
    <scope>NUCLEOTIDE SEQUENCE [LARGE SCALE GENOMIC DNA]</scope>
    <source>
        <strain evidence="1 2">LS_1264</strain>
    </source>
</reference>
<dbReference type="AlphaFoldDB" id="A0A162J663"/>
<evidence type="ECO:0000313" key="2">
    <source>
        <dbReference type="Proteomes" id="UP000075816"/>
    </source>
</evidence>
<sequence>MSLVETMNQSMRKNVKITPSKIKFVKFDNGISKRVYMNKEENIIKTIHYKYMNLGIGLKIELEPEFAFKFHFKLNKTKDLRILIANLCSFCSENILVNVLNQDYIFLKQNAVIEKCFFDINDCELKSSPLTKEEKMIFDIQDKNNIYSFTSINIEAFRKTIENKFFLSIEKIYEKGYSISLNYSMQVELHLNKQISIIEDNCIKINEMTLSQRQLELDYKNDILPNIDKIDNVIQCFREGIFNKKKNFLQMFGVKIKNSELIKIILNSKKTTRVGYFHDKYKDCYHFIKINDEDIYLYDPKNNTFDVIQKNDIIAENFYFFMFNLFFRKRIPLKYISRDNNGYISTIFEVKFVGDFYTITATYELMQELNIPKCITSLKNEFLMYAKNEKYIYFKHKKDDLKLFRFDTETKEILLWQHNLDEEHINFNDIAQMNYIFEKYKEKTKINFEDYEQCWLFKN</sequence>
<organism evidence="1 2">
    <name type="scientific">Fusobacterium necrophorum subsp. funduliforme</name>
    <dbReference type="NCBI Taxonomy" id="143387"/>
    <lineage>
        <taxon>Bacteria</taxon>
        <taxon>Fusobacteriati</taxon>
        <taxon>Fusobacteriota</taxon>
        <taxon>Fusobacteriia</taxon>
        <taxon>Fusobacteriales</taxon>
        <taxon>Fusobacteriaceae</taxon>
        <taxon>Fusobacterium</taxon>
    </lineage>
</organism>
<evidence type="ECO:0000313" key="1">
    <source>
        <dbReference type="EMBL" id="KYL05207.1"/>
    </source>
</evidence>
<dbReference type="RefSeq" id="WP_062680671.1">
    <property type="nucleotide sequence ID" value="NZ_LVEA01000001.1"/>
</dbReference>
<name>A0A162J663_9FUSO</name>
<gene>
    <name evidence="1" type="ORF">A2J07_00295</name>
</gene>
<protein>
    <submittedName>
        <fullName evidence="1">Uncharacterized protein</fullName>
    </submittedName>
</protein>
<proteinExistence type="predicted"/>
<dbReference type="Proteomes" id="UP000075816">
    <property type="component" value="Unassembled WGS sequence"/>
</dbReference>